<evidence type="ECO:0000313" key="2">
    <source>
        <dbReference type="Proteomes" id="UP000829494"/>
    </source>
</evidence>
<proteinExistence type="predicted"/>
<keyword evidence="1" id="KW-0614">Plasmid</keyword>
<sequence length="80" mass="8837">MRAGPSLRSVRSRQTCSSVRAGVRCGVVRGRLERSCRPASPSTRQRWTHLWAVAREMPISAATGAWQDSLLMDLLADELA</sequence>
<name>A0ABY3ZH87_STRRM</name>
<reference evidence="1 2" key="1">
    <citation type="submission" date="2022-03" db="EMBL/GenBank/DDBJ databases">
        <title>Complete genome of Streptomyces rimosus ssp. rimosus R7 (=ATCC 10970).</title>
        <authorList>
            <person name="Beganovic S."/>
            <person name="Ruckert C."/>
            <person name="Busche T."/>
            <person name="Kalinowski J."/>
            <person name="Wittmann C."/>
        </authorList>
    </citation>
    <scope>NUCLEOTIDE SEQUENCE [LARGE SCALE GENOMIC DNA]</scope>
    <source>
        <strain evidence="1 2">R7</strain>
        <plasmid evidence="1 2">pSRIMR7</plasmid>
    </source>
</reference>
<evidence type="ECO:0000313" key="1">
    <source>
        <dbReference type="EMBL" id="UNZ08835.1"/>
    </source>
</evidence>
<geneLocation type="plasmid" evidence="1 2">
    <name>pSRIMR7</name>
</geneLocation>
<organism evidence="1 2">
    <name type="scientific">Streptomyces rimosus subsp. rimosus</name>
    <dbReference type="NCBI Taxonomy" id="132474"/>
    <lineage>
        <taxon>Bacteria</taxon>
        <taxon>Bacillati</taxon>
        <taxon>Actinomycetota</taxon>
        <taxon>Actinomycetes</taxon>
        <taxon>Kitasatosporales</taxon>
        <taxon>Streptomycetaceae</taxon>
        <taxon>Streptomyces</taxon>
    </lineage>
</organism>
<dbReference type="EMBL" id="CP094299">
    <property type="protein sequence ID" value="UNZ08835.1"/>
    <property type="molecule type" value="Genomic_DNA"/>
</dbReference>
<evidence type="ECO:0008006" key="3">
    <source>
        <dbReference type="Google" id="ProtNLM"/>
    </source>
</evidence>
<accession>A0ABY3ZH87</accession>
<dbReference type="Proteomes" id="UP000829494">
    <property type="component" value="Plasmid pSRIMR7"/>
</dbReference>
<protein>
    <recommendedName>
        <fullName evidence="3">Transposase</fullName>
    </recommendedName>
</protein>
<gene>
    <name evidence="1" type="ORF">SRIMR7_42455</name>
</gene>
<keyword evidence="2" id="KW-1185">Reference proteome</keyword>